<organism evidence="1 2">
    <name type="scientific">Halovulum dunhuangense</name>
    <dbReference type="NCBI Taxonomy" id="1505036"/>
    <lineage>
        <taxon>Bacteria</taxon>
        <taxon>Pseudomonadati</taxon>
        <taxon>Pseudomonadota</taxon>
        <taxon>Alphaproteobacteria</taxon>
        <taxon>Rhodobacterales</taxon>
        <taxon>Paracoccaceae</taxon>
        <taxon>Halovulum</taxon>
    </lineage>
</organism>
<comment type="caution">
    <text evidence="1">The sequence shown here is derived from an EMBL/GenBank/DDBJ whole genome shotgun (WGS) entry which is preliminary data.</text>
</comment>
<evidence type="ECO:0000313" key="2">
    <source>
        <dbReference type="Proteomes" id="UP000572377"/>
    </source>
</evidence>
<dbReference type="PROSITE" id="PS51257">
    <property type="entry name" value="PROKAR_LIPOPROTEIN"/>
    <property type="match status" value="1"/>
</dbReference>
<dbReference type="EMBL" id="JABFBC010000001">
    <property type="protein sequence ID" value="NNU79815.1"/>
    <property type="molecule type" value="Genomic_DNA"/>
</dbReference>
<dbReference type="Proteomes" id="UP000572377">
    <property type="component" value="Unassembled WGS sequence"/>
</dbReference>
<keyword evidence="2" id="KW-1185">Reference proteome</keyword>
<gene>
    <name evidence="1" type="ORF">HMH01_05100</name>
</gene>
<proteinExistence type="predicted"/>
<reference evidence="1 2" key="1">
    <citation type="submission" date="2020-05" db="EMBL/GenBank/DDBJ databases">
        <title>Gimesia benthica sp. nov., a novel planctomycete isolated from a deep-sea water sample of the Northwest Indian Ocean.</title>
        <authorList>
            <person name="Wang J."/>
            <person name="Ruan C."/>
            <person name="Song L."/>
            <person name="Zhu Y."/>
            <person name="Li A."/>
            <person name="Zheng X."/>
            <person name="Wang L."/>
            <person name="Lu Z."/>
            <person name="Huang Y."/>
            <person name="Du W."/>
            <person name="Zhou Y."/>
            <person name="Huang L."/>
            <person name="Dai X."/>
        </authorList>
    </citation>
    <scope>NUCLEOTIDE SEQUENCE [LARGE SCALE GENOMIC DNA]</scope>
    <source>
        <strain evidence="1 2">YYQ-30</strain>
    </source>
</reference>
<evidence type="ECO:0000313" key="1">
    <source>
        <dbReference type="EMBL" id="NNU79815.1"/>
    </source>
</evidence>
<dbReference type="RefSeq" id="WP_171323098.1">
    <property type="nucleotide sequence ID" value="NZ_JABFBC010000001.1"/>
</dbReference>
<sequence length="178" mass="18825">MIRPVLLASIIGLSACAVGPGIPDPSRADSCRAAFMDYDRELRASPRFFEGVLVVGGMDAPSGAFAAESRILQLGCTVFPNRMPDIAALDLSAFAMPAGGVAAPRKMLHLATVTTNTSEAELVRLARRLGYPVTVRGADRLGRRVFLGPLTTDAAQRQALALARALGFDAAYLLTRVP</sequence>
<name>A0A849L0N6_9RHOB</name>
<accession>A0A849L0N6</accession>
<dbReference type="AlphaFoldDB" id="A0A849L0N6"/>
<protein>
    <submittedName>
        <fullName evidence="1">Uncharacterized protein</fullName>
    </submittedName>
</protein>